<organism evidence="1">
    <name type="scientific">Serratia fonticola</name>
    <dbReference type="NCBI Taxonomy" id="47917"/>
    <lineage>
        <taxon>Bacteria</taxon>
        <taxon>Pseudomonadati</taxon>
        <taxon>Pseudomonadota</taxon>
        <taxon>Gammaproteobacteria</taxon>
        <taxon>Enterobacterales</taxon>
        <taxon>Yersiniaceae</taxon>
        <taxon>Serratia</taxon>
    </lineage>
</organism>
<accession>A0A4U9UCC7</accession>
<proteinExistence type="predicted"/>
<gene>
    <name evidence="1" type="ORF">NCTC12965_02822</name>
</gene>
<evidence type="ECO:0000313" key="1">
    <source>
        <dbReference type="EMBL" id="VTR29122.1"/>
    </source>
</evidence>
<protein>
    <submittedName>
        <fullName evidence="1">Uncharacterized protein</fullName>
    </submittedName>
</protein>
<dbReference type="EMBL" id="CABEEZ010000063">
    <property type="protein sequence ID" value="VTR29122.1"/>
    <property type="molecule type" value="Genomic_DNA"/>
</dbReference>
<sequence>METIGQEIGILIGHRLAGGTVDNHRIEQVALFYQADQAAQIERLFGFGQFVPQLSSEMPCTLVNIALELAMPQMRRSMCFCFSQGC</sequence>
<dbReference type="AlphaFoldDB" id="A0A4U9UCC7"/>
<reference evidence="1" key="1">
    <citation type="submission" date="2019-05" db="EMBL/GenBank/DDBJ databases">
        <authorList>
            <consortium name="Pathogen Informatics"/>
        </authorList>
    </citation>
    <scope>NUCLEOTIDE SEQUENCE [LARGE SCALE GENOMIC DNA]</scope>
    <source>
        <strain evidence="1">NCTC12965</strain>
    </source>
</reference>
<name>A0A4U9UCC7_SERFO</name>